<dbReference type="EMBL" id="BMWY01000007">
    <property type="protein sequence ID" value="GGZ61915.1"/>
    <property type="molecule type" value="Genomic_DNA"/>
</dbReference>
<proteinExistence type="predicted"/>
<feature type="transmembrane region" description="Helical" evidence="1">
    <location>
        <begin position="29"/>
        <end position="53"/>
    </location>
</feature>
<evidence type="ECO:0000256" key="1">
    <source>
        <dbReference type="SAM" id="Phobius"/>
    </source>
</evidence>
<dbReference type="RefSeq" id="WP_150313199.1">
    <property type="nucleotide sequence ID" value="NZ_BMWY01000007.1"/>
</dbReference>
<comment type="caution">
    <text evidence="2">The sequence shown here is derived from an EMBL/GenBank/DDBJ whole genome shotgun (WGS) entry which is preliminary data.</text>
</comment>
<protein>
    <submittedName>
        <fullName evidence="2">Uncharacterized protein</fullName>
    </submittedName>
</protein>
<evidence type="ECO:0000313" key="2">
    <source>
        <dbReference type="EMBL" id="GGZ61915.1"/>
    </source>
</evidence>
<dbReference type="GeneID" id="94370092"/>
<keyword evidence="1" id="KW-1133">Transmembrane helix</keyword>
<evidence type="ECO:0000313" key="3">
    <source>
        <dbReference type="Proteomes" id="UP000615593"/>
    </source>
</evidence>
<sequence length="64" mass="7336">MKTIAITSGILYVLATIIGAVLQLMHWPYGVIIQNTGFSLLLFVFIPSLIFYVKRLRRGVHRKF</sequence>
<dbReference type="Proteomes" id="UP000615593">
    <property type="component" value="Unassembled WGS sequence"/>
</dbReference>
<keyword evidence="1" id="KW-0472">Membrane</keyword>
<name>A0ABQ3BYZ5_9FLAO</name>
<accession>A0ABQ3BYZ5</accession>
<reference evidence="3" key="1">
    <citation type="journal article" date="2019" name="Int. J. Syst. Evol. Microbiol.">
        <title>The Global Catalogue of Microorganisms (GCM) 10K type strain sequencing project: providing services to taxonomists for standard genome sequencing and annotation.</title>
        <authorList>
            <consortium name="The Broad Institute Genomics Platform"/>
            <consortium name="The Broad Institute Genome Sequencing Center for Infectious Disease"/>
            <person name="Wu L."/>
            <person name="Ma J."/>
        </authorList>
    </citation>
    <scope>NUCLEOTIDE SEQUENCE [LARGE SCALE GENOMIC DNA]</scope>
    <source>
        <strain evidence="3">KCTC 12708</strain>
    </source>
</reference>
<gene>
    <name evidence="2" type="ORF">GCM10008088_24280</name>
</gene>
<organism evidence="2 3">
    <name type="scientific">Mesonia mobilis</name>
    <dbReference type="NCBI Taxonomy" id="369791"/>
    <lineage>
        <taxon>Bacteria</taxon>
        <taxon>Pseudomonadati</taxon>
        <taxon>Bacteroidota</taxon>
        <taxon>Flavobacteriia</taxon>
        <taxon>Flavobacteriales</taxon>
        <taxon>Flavobacteriaceae</taxon>
        <taxon>Mesonia</taxon>
    </lineage>
</organism>
<keyword evidence="3" id="KW-1185">Reference proteome</keyword>
<keyword evidence="1" id="KW-0812">Transmembrane</keyword>